<protein>
    <submittedName>
        <fullName evidence="4">Uncharacterized protein</fullName>
    </submittedName>
</protein>
<dbReference type="PANTHER" id="PTHR31614:SF5">
    <property type="entry name" value="ALLERGEN-LIKE PROTEIN BRSN20"/>
    <property type="match status" value="1"/>
</dbReference>
<feature type="signal peptide" evidence="3">
    <location>
        <begin position="1"/>
        <end position="18"/>
    </location>
</feature>
<dbReference type="EnsemblPlants" id="Kaladp0026s0107.1.v1.1">
    <property type="protein sequence ID" value="Kaladp0026s0107.1.v1.1"/>
    <property type="gene ID" value="Kaladp0026s0107.v1.1"/>
</dbReference>
<dbReference type="OMA" id="PHSECAT"/>
<proteinExistence type="inferred from homology"/>
<evidence type="ECO:0000256" key="1">
    <source>
        <dbReference type="ARBA" id="ARBA00010049"/>
    </source>
</evidence>
<accession>A0A7N0ZSP9</accession>
<keyword evidence="2" id="KW-1015">Disulfide bond</keyword>
<dbReference type="AlphaFoldDB" id="A0A7N0ZSP9"/>
<dbReference type="PANTHER" id="PTHR31614">
    <property type="entry name" value="PROTEIN DOWNSTREAM OF FLC-RELATED"/>
    <property type="match status" value="1"/>
</dbReference>
<evidence type="ECO:0000313" key="5">
    <source>
        <dbReference type="Proteomes" id="UP000594263"/>
    </source>
</evidence>
<organism evidence="4 5">
    <name type="scientific">Kalanchoe fedtschenkoi</name>
    <name type="common">Lavender scallops</name>
    <name type="synonym">South American air plant</name>
    <dbReference type="NCBI Taxonomy" id="63787"/>
    <lineage>
        <taxon>Eukaryota</taxon>
        <taxon>Viridiplantae</taxon>
        <taxon>Streptophyta</taxon>
        <taxon>Embryophyta</taxon>
        <taxon>Tracheophyta</taxon>
        <taxon>Spermatophyta</taxon>
        <taxon>Magnoliopsida</taxon>
        <taxon>eudicotyledons</taxon>
        <taxon>Gunneridae</taxon>
        <taxon>Pentapetalae</taxon>
        <taxon>Saxifragales</taxon>
        <taxon>Crassulaceae</taxon>
        <taxon>Kalanchoe</taxon>
    </lineage>
</organism>
<evidence type="ECO:0000256" key="2">
    <source>
        <dbReference type="ARBA" id="ARBA00023157"/>
    </source>
</evidence>
<comment type="similarity">
    <text evidence="1">Belongs to the Ole e I family.</text>
</comment>
<keyword evidence="3" id="KW-0732">Signal</keyword>
<evidence type="ECO:0000313" key="4">
    <source>
        <dbReference type="EnsemblPlants" id="Kaladp0026s0107.1.v1.1"/>
    </source>
</evidence>
<dbReference type="Gramene" id="Kaladp0026s0107.1.v1.1">
    <property type="protein sequence ID" value="Kaladp0026s0107.1.v1.1"/>
    <property type="gene ID" value="Kaladp0026s0107.v1.1"/>
</dbReference>
<dbReference type="Pfam" id="PF01190">
    <property type="entry name" value="Pollen_Ole_e_1"/>
    <property type="match status" value="1"/>
</dbReference>
<reference evidence="4" key="1">
    <citation type="submission" date="2021-01" db="UniProtKB">
        <authorList>
            <consortium name="EnsemblPlants"/>
        </authorList>
    </citation>
    <scope>IDENTIFICATION</scope>
</reference>
<feature type="chain" id="PRO_5029612042" evidence="3">
    <location>
        <begin position="19"/>
        <end position="163"/>
    </location>
</feature>
<keyword evidence="5" id="KW-1185">Reference proteome</keyword>
<dbReference type="InterPro" id="IPR006041">
    <property type="entry name" value="Pollen_Ole_e1_allergen"/>
</dbReference>
<name>A0A7N0ZSP9_KALFE</name>
<dbReference type="Proteomes" id="UP000594263">
    <property type="component" value="Unplaced"/>
</dbReference>
<sequence>MAKLLVVLALLLPALAAARHVATASTKQPLIVSGRAYCDNCQAGFETSVTKYIEGAKVKIQCGKDNKVTWTSEEFTTDSTGTYHISVNDEHEEEYCDVLLVSSPVKGCSKVDPGRDRARVILFRNNGMVSNNRVANNIGFVSDRPLAACAQVMQQYQLTDEDV</sequence>
<evidence type="ECO:0000256" key="3">
    <source>
        <dbReference type="SAM" id="SignalP"/>
    </source>
</evidence>